<dbReference type="PANTHER" id="PTHR10587:SF133">
    <property type="entry name" value="CHITIN DEACETYLASE 1-RELATED"/>
    <property type="match status" value="1"/>
</dbReference>
<evidence type="ECO:0000256" key="2">
    <source>
        <dbReference type="ARBA" id="ARBA00022801"/>
    </source>
</evidence>
<dbReference type="EMBL" id="JSVC01000007">
    <property type="protein sequence ID" value="KIC95267.1"/>
    <property type="molecule type" value="Genomic_DNA"/>
</dbReference>
<keyword evidence="1" id="KW-0479">Metal-binding</keyword>
<name>A0A0C1L578_9BACT</name>
<dbReference type="PANTHER" id="PTHR10587">
    <property type="entry name" value="GLYCOSYL TRANSFERASE-RELATED"/>
    <property type="match status" value="1"/>
</dbReference>
<dbReference type="GO" id="GO:0016020">
    <property type="term" value="C:membrane"/>
    <property type="evidence" value="ECO:0007669"/>
    <property type="project" value="TreeGrafter"/>
</dbReference>
<proteinExistence type="predicted"/>
<dbReference type="OrthoDB" id="9812065at2"/>
<dbReference type="GO" id="GO:0016810">
    <property type="term" value="F:hydrolase activity, acting on carbon-nitrogen (but not peptide) bonds"/>
    <property type="evidence" value="ECO:0007669"/>
    <property type="project" value="InterPro"/>
</dbReference>
<dbReference type="STRING" id="1349421.OI18_06505"/>
<feature type="domain" description="NodB homology" evidence="3">
    <location>
        <begin position="27"/>
        <end position="202"/>
    </location>
</feature>
<sequence>MLYWTSGNTLLRALYPSRHWKVETNEKKIYLTFDDGPHPTITPFVLDRLQQYNAKATFFCIGKNAREYPDVYARILSSGHVTGNHTMNHRNGWKTDSREYFDDIKEAAKYIDSKLFRPPYGRMTQFQSKALQDTGWEIIMWTILTGDFDKSRTPESCWKSVEKNVQPGSIVLFHDSEKAWDRLAYVLPRTLERFSSAGYTFETISMDILGKHRNK</sequence>
<dbReference type="Gene3D" id="3.20.20.370">
    <property type="entry name" value="Glycoside hydrolase/deacetylase"/>
    <property type="match status" value="1"/>
</dbReference>
<evidence type="ECO:0000313" key="5">
    <source>
        <dbReference type="Proteomes" id="UP000031408"/>
    </source>
</evidence>
<dbReference type="InterPro" id="IPR002509">
    <property type="entry name" value="NODB_dom"/>
</dbReference>
<dbReference type="RefSeq" id="WP_039138239.1">
    <property type="nucleotide sequence ID" value="NZ_JSVC01000007.1"/>
</dbReference>
<evidence type="ECO:0000313" key="4">
    <source>
        <dbReference type="EMBL" id="KIC95267.1"/>
    </source>
</evidence>
<dbReference type="Proteomes" id="UP000031408">
    <property type="component" value="Unassembled WGS sequence"/>
</dbReference>
<evidence type="ECO:0000259" key="3">
    <source>
        <dbReference type="PROSITE" id="PS51677"/>
    </source>
</evidence>
<keyword evidence="5" id="KW-1185">Reference proteome</keyword>
<dbReference type="CDD" id="cd10917">
    <property type="entry name" value="CE4_NodB_like_6s_7s"/>
    <property type="match status" value="1"/>
</dbReference>
<accession>A0A0C1L578</accession>
<comment type="caution">
    <text evidence="4">The sequence shown here is derived from an EMBL/GenBank/DDBJ whole genome shotgun (WGS) entry which is preliminary data.</text>
</comment>
<dbReference type="AlphaFoldDB" id="A0A0C1L578"/>
<dbReference type="GO" id="GO:0005975">
    <property type="term" value="P:carbohydrate metabolic process"/>
    <property type="evidence" value="ECO:0007669"/>
    <property type="project" value="InterPro"/>
</dbReference>
<organism evidence="4 5">
    <name type="scientific">Flavihumibacter solisilvae</name>
    <dbReference type="NCBI Taxonomy" id="1349421"/>
    <lineage>
        <taxon>Bacteria</taxon>
        <taxon>Pseudomonadati</taxon>
        <taxon>Bacteroidota</taxon>
        <taxon>Chitinophagia</taxon>
        <taxon>Chitinophagales</taxon>
        <taxon>Chitinophagaceae</taxon>
        <taxon>Flavihumibacter</taxon>
    </lineage>
</organism>
<dbReference type="InterPro" id="IPR050248">
    <property type="entry name" value="Polysacc_deacetylase_ArnD"/>
</dbReference>
<dbReference type="GO" id="GO:0046872">
    <property type="term" value="F:metal ion binding"/>
    <property type="evidence" value="ECO:0007669"/>
    <property type="project" value="UniProtKB-KW"/>
</dbReference>
<dbReference type="PROSITE" id="PS51677">
    <property type="entry name" value="NODB"/>
    <property type="match status" value="1"/>
</dbReference>
<reference evidence="4 5" key="1">
    <citation type="submission" date="2014-11" db="EMBL/GenBank/DDBJ databases">
        <title>Genome sequence of Flavihumibacter solisilvae 3-3.</title>
        <authorList>
            <person name="Zhou G."/>
            <person name="Li M."/>
            <person name="Wang G."/>
        </authorList>
    </citation>
    <scope>NUCLEOTIDE SEQUENCE [LARGE SCALE GENOMIC DNA]</scope>
    <source>
        <strain evidence="4 5">3-3</strain>
    </source>
</reference>
<dbReference type="Pfam" id="PF01522">
    <property type="entry name" value="Polysacc_deac_1"/>
    <property type="match status" value="1"/>
</dbReference>
<evidence type="ECO:0000256" key="1">
    <source>
        <dbReference type="ARBA" id="ARBA00022723"/>
    </source>
</evidence>
<gene>
    <name evidence="4" type="ORF">OI18_06505</name>
</gene>
<dbReference type="InterPro" id="IPR011330">
    <property type="entry name" value="Glyco_hydro/deAcase_b/a-brl"/>
</dbReference>
<dbReference type="SUPFAM" id="SSF88713">
    <property type="entry name" value="Glycoside hydrolase/deacetylase"/>
    <property type="match status" value="1"/>
</dbReference>
<keyword evidence="2" id="KW-0378">Hydrolase</keyword>
<protein>
    <submittedName>
        <fullName evidence="4">Polysaccharide deacetylase</fullName>
    </submittedName>
</protein>